<reference evidence="11" key="1">
    <citation type="submission" date="2025-08" db="UniProtKB">
        <authorList>
            <consortium name="Ensembl"/>
        </authorList>
    </citation>
    <scope>IDENTIFICATION</scope>
</reference>
<comment type="cofactor">
    <cofactor evidence="1">
        <name>Zn(2+)</name>
        <dbReference type="ChEBI" id="CHEBI:29105"/>
    </cofactor>
</comment>
<proteinExistence type="inferred from homology"/>
<comment type="similarity">
    <text evidence="2">Belongs to the cytidine and deoxycytidylate deaminase family.</text>
</comment>
<evidence type="ECO:0000256" key="1">
    <source>
        <dbReference type="ARBA" id="ARBA00001947"/>
    </source>
</evidence>
<dbReference type="GO" id="GO:0004132">
    <property type="term" value="F:dCMP deaminase activity"/>
    <property type="evidence" value="ECO:0007669"/>
    <property type="project" value="TreeGrafter"/>
</dbReference>
<sequence>MKLSFYAITTYWGILMYIDFFASIYAHVQYFCSYSMYLLIFLNCTVINLLLMVCVAAVCHAELNAIMNKNSADVKGCSMYVALFPCNECAKLIIQAGGNYYGFIGVRFTDFNNQCSTQINPIHLIIAPPCGIIKQ</sequence>
<dbReference type="Proteomes" id="UP000694621">
    <property type="component" value="Unplaced"/>
</dbReference>
<feature type="domain" description="CMP/dCMP-type deaminase" evidence="10">
    <location>
        <begin position="57"/>
        <end position="97"/>
    </location>
</feature>
<organism evidence="11 12">
    <name type="scientific">Astyanax mexicanus</name>
    <name type="common">Blind cave fish</name>
    <name type="synonym">Astyanax fasciatus mexicanus</name>
    <dbReference type="NCBI Taxonomy" id="7994"/>
    <lineage>
        <taxon>Eukaryota</taxon>
        <taxon>Metazoa</taxon>
        <taxon>Chordata</taxon>
        <taxon>Craniata</taxon>
        <taxon>Vertebrata</taxon>
        <taxon>Euteleostomi</taxon>
        <taxon>Actinopterygii</taxon>
        <taxon>Neopterygii</taxon>
        <taxon>Teleostei</taxon>
        <taxon>Ostariophysi</taxon>
        <taxon>Characiformes</taxon>
        <taxon>Characoidei</taxon>
        <taxon>Acestrorhamphidae</taxon>
        <taxon>Acestrorhamphinae</taxon>
        <taxon>Astyanax</taxon>
    </lineage>
</organism>
<keyword evidence="3" id="KW-0479">Metal-binding</keyword>
<dbReference type="Pfam" id="PF00383">
    <property type="entry name" value="dCMP_cyt_deam_1"/>
    <property type="match status" value="1"/>
</dbReference>
<evidence type="ECO:0000259" key="10">
    <source>
        <dbReference type="Pfam" id="PF00383"/>
    </source>
</evidence>
<evidence type="ECO:0000313" key="12">
    <source>
        <dbReference type="Proteomes" id="UP000694621"/>
    </source>
</evidence>
<keyword evidence="9" id="KW-0472">Membrane</keyword>
<protein>
    <recommendedName>
        <fullName evidence="8">dCMP deaminase</fullName>
        <ecNumber evidence="7">3.5.4.12</ecNumber>
    </recommendedName>
    <alternativeName>
        <fullName evidence="8">dCMP deaminase</fullName>
    </alternativeName>
</protein>
<dbReference type="GO" id="GO:0005737">
    <property type="term" value="C:cytoplasm"/>
    <property type="evidence" value="ECO:0007669"/>
    <property type="project" value="TreeGrafter"/>
</dbReference>
<dbReference type="PANTHER" id="PTHR11086:SF18">
    <property type="entry name" value="DEOXYCYTIDYLATE DEAMINASE"/>
    <property type="match status" value="1"/>
</dbReference>
<dbReference type="InterPro" id="IPR002125">
    <property type="entry name" value="CMP_dCMP_dom"/>
</dbReference>
<dbReference type="EC" id="3.5.4.12" evidence="7"/>
<dbReference type="InterPro" id="IPR015517">
    <property type="entry name" value="dCMP_deaminase-rel"/>
</dbReference>
<feature type="transmembrane region" description="Helical" evidence="9">
    <location>
        <begin position="34"/>
        <end position="59"/>
    </location>
</feature>
<evidence type="ECO:0000256" key="7">
    <source>
        <dbReference type="ARBA" id="ARBA00038938"/>
    </source>
</evidence>
<evidence type="ECO:0000256" key="8">
    <source>
        <dbReference type="ARBA" id="ARBA00041763"/>
    </source>
</evidence>
<dbReference type="InterPro" id="IPR016192">
    <property type="entry name" value="APOBEC/CMP_deaminase_Zn-bd"/>
</dbReference>
<feature type="transmembrane region" description="Helical" evidence="9">
    <location>
        <begin position="5"/>
        <end position="28"/>
    </location>
</feature>
<evidence type="ECO:0000256" key="6">
    <source>
        <dbReference type="ARBA" id="ARBA00022833"/>
    </source>
</evidence>
<dbReference type="Gene3D" id="3.40.140.10">
    <property type="entry name" value="Cytidine Deaminase, domain 2"/>
    <property type="match status" value="1"/>
</dbReference>
<evidence type="ECO:0000256" key="3">
    <source>
        <dbReference type="ARBA" id="ARBA00022723"/>
    </source>
</evidence>
<dbReference type="AlphaFoldDB" id="A0A8B9H0Z7"/>
<dbReference type="GO" id="GO:0008270">
    <property type="term" value="F:zinc ion binding"/>
    <property type="evidence" value="ECO:0007669"/>
    <property type="project" value="InterPro"/>
</dbReference>
<keyword evidence="5" id="KW-0378">Hydrolase</keyword>
<evidence type="ECO:0000256" key="2">
    <source>
        <dbReference type="ARBA" id="ARBA00006576"/>
    </source>
</evidence>
<name>A0A8B9H0Z7_ASTMX</name>
<keyword evidence="6" id="KW-0862">Zinc</keyword>
<dbReference type="SUPFAM" id="SSF53927">
    <property type="entry name" value="Cytidine deaminase-like"/>
    <property type="match status" value="1"/>
</dbReference>
<accession>A0A8B9H0Z7</accession>
<evidence type="ECO:0000313" key="11">
    <source>
        <dbReference type="Ensembl" id="ENSAMXP00005003061.1"/>
    </source>
</evidence>
<dbReference type="PROSITE" id="PS00903">
    <property type="entry name" value="CYT_DCMP_DEAMINASES_1"/>
    <property type="match status" value="1"/>
</dbReference>
<dbReference type="Ensembl" id="ENSAMXT00005003491.1">
    <property type="protein sequence ID" value="ENSAMXP00005003061.1"/>
    <property type="gene ID" value="ENSAMXG00005001913.1"/>
</dbReference>
<keyword evidence="9" id="KW-0812">Transmembrane</keyword>
<evidence type="ECO:0000256" key="5">
    <source>
        <dbReference type="ARBA" id="ARBA00022801"/>
    </source>
</evidence>
<evidence type="ECO:0000256" key="9">
    <source>
        <dbReference type="SAM" id="Phobius"/>
    </source>
</evidence>
<keyword evidence="4" id="KW-0545">Nucleotide biosynthesis</keyword>
<dbReference type="InterPro" id="IPR016193">
    <property type="entry name" value="Cytidine_deaminase-like"/>
</dbReference>
<evidence type="ECO:0000256" key="4">
    <source>
        <dbReference type="ARBA" id="ARBA00022727"/>
    </source>
</evidence>
<dbReference type="PANTHER" id="PTHR11086">
    <property type="entry name" value="DEOXYCYTIDYLATE DEAMINASE-RELATED"/>
    <property type="match status" value="1"/>
</dbReference>
<keyword evidence="9" id="KW-1133">Transmembrane helix</keyword>